<name>A0A8S1EN76_9PELO</name>
<dbReference type="GO" id="GO:0009897">
    <property type="term" value="C:external side of plasma membrane"/>
    <property type="evidence" value="ECO:0007669"/>
    <property type="project" value="TreeGrafter"/>
</dbReference>
<feature type="chain" id="PRO_5035783752" description="Renin receptor-like C-terminal transmembrane spanning segment domain-containing protein" evidence="2">
    <location>
        <begin position="17"/>
        <end position="321"/>
    </location>
</feature>
<evidence type="ECO:0000313" key="4">
    <source>
        <dbReference type="EMBL" id="CAB3400802.1"/>
    </source>
</evidence>
<dbReference type="GO" id="GO:0038023">
    <property type="term" value="F:signaling receptor activity"/>
    <property type="evidence" value="ECO:0007669"/>
    <property type="project" value="InterPro"/>
</dbReference>
<dbReference type="Proteomes" id="UP000494206">
    <property type="component" value="Unassembled WGS sequence"/>
</dbReference>
<dbReference type="Pfam" id="PF07850">
    <property type="entry name" value="Renin_r"/>
    <property type="match status" value="1"/>
</dbReference>
<dbReference type="PANTHER" id="PTHR13351:SF1">
    <property type="entry name" value="RENIN RECEPTOR"/>
    <property type="match status" value="1"/>
</dbReference>
<reference evidence="4 5" key="1">
    <citation type="submission" date="2020-04" db="EMBL/GenBank/DDBJ databases">
        <authorList>
            <person name="Laetsch R D."/>
            <person name="Stevens L."/>
            <person name="Kumar S."/>
            <person name="Blaxter L. M."/>
        </authorList>
    </citation>
    <scope>NUCLEOTIDE SEQUENCE [LARGE SCALE GENOMIC DNA]</scope>
</reference>
<proteinExistence type="predicted"/>
<keyword evidence="2" id="KW-0732">Signal</keyword>
<dbReference type="GO" id="GO:0030177">
    <property type="term" value="P:positive regulation of Wnt signaling pathway"/>
    <property type="evidence" value="ECO:0007669"/>
    <property type="project" value="TreeGrafter"/>
</dbReference>
<evidence type="ECO:0000259" key="3">
    <source>
        <dbReference type="Pfam" id="PF07850"/>
    </source>
</evidence>
<evidence type="ECO:0000313" key="5">
    <source>
        <dbReference type="Proteomes" id="UP000494206"/>
    </source>
</evidence>
<feature type="domain" description="Renin receptor-like C-terminal transmembrane spanning segment" evidence="3">
    <location>
        <begin position="251"/>
        <end position="321"/>
    </location>
</feature>
<keyword evidence="1" id="KW-0812">Transmembrane</keyword>
<sequence length="321" mass="34731">MKFLVVLPALLALCYGSSLEIVSSPANLKLPETATDLKTTQISSLNEYILGLSAKPVEGFNVEVDIFSRPRALAVINVEGIERLNVGKSYAVEENGIETVGIEQELAIVFGQDRQSVQLSAGGITGSQLALRAQQQNVDTGAIKTKHSQLRKELEAVYQLAAAIKAEGPRIGNTADVFRVTISELAGLSDEAERAIAIEDIKNAINSLNTAIANAYGGQAIVEVIVVEGAIKKVDDSSIPAHHITKRDANTEAKNIFEVMRIRYQITYPVAPDYPAIFAIFVGLVVVLVLALIYIVVGMMSMDPGKDSIIYRMTTTRMKKD</sequence>
<dbReference type="PANTHER" id="PTHR13351">
    <property type="entry name" value="RENIN RECEPTOR"/>
    <property type="match status" value="1"/>
</dbReference>
<organism evidence="4 5">
    <name type="scientific">Caenorhabditis bovis</name>
    <dbReference type="NCBI Taxonomy" id="2654633"/>
    <lineage>
        <taxon>Eukaryota</taxon>
        <taxon>Metazoa</taxon>
        <taxon>Ecdysozoa</taxon>
        <taxon>Nematoda</taxon>
        <taxon>Chromadorea</taxon>
        <taxon>Rhabditida</taxon>
        <taxon>Rhabditina</taxon>
        <taxon>Rhabditomorpha</taxon>
        <taxon>Rhabditoidea</taxon>
        <taxon>Rhabditidae</taxon>
        <taxon>Peloderinae</taxon>
        <taxon>Caenorhabditis</taxon>
    </lineage>
</organism>
<evidence type="ECO:0000256" key="2">
    <source>
        <dbReference type="SAM" id="SignalP"/>
    </source>
</evidence>
<feature type="signal peptide" evidence="2">
    <location>
        <begin position="1"/>
        <end position="16"/>
    </location>
</feature>
<dbReference type="EMBL" id="CADEPM010000002">
    <property type="protein sequence ID" value="CAB3400802.1"/>
    <property type="molecule type" value="Genomic_DNA"/>
</dbReference>
<gene>
    <name evidence="4" type="ORF">CBOVIS_LOCUS3656</name>
</gene>
<protein>
    <recommendedName>
        <fullName evidence="3">Renin receptor-like C-terminal transmembrane spanning segment domain-containing protein</fullName>
    </recommendedName>
</protein>
<keyword evidence="5" id="KW-1185">Reference proteome</keyword>
<accession>A0A8S1EN76</accession>
<keyword evidence="1" id="KW-0472">Membrane</keyword>
<dbReference type="InterPro" id="IPR056780">
    <property type="entry name" value="Renin_r_C"/>
</dbReference>
<comment type="caution">
    <text evidence="4">The sequence shown here is derived from an EMBL/GenBank/DDBJ whole genome shotgun (WGS) entry which is preliminary data.</text>
</comment>
<evidence type="ECO:0000256" key="1">
    <source>
        <dbReference type="SAM" id="Phobius"/>
    </source>
</evidence>
<feature type="transmembrane region" description="Helical" evidence="1">
    <location>
        <begin position="274"/>
        <end position="297"/>
    </location>
</feature>
<keyword evidence="1" id="KW-1133">Transmembrane helix</keyword>
<dbReference type="InterPro" id="IPR012493">
    <property type="entry name" value="Renin_rcpt"/>
</dbReference>
<dbReference type="AlphaFoldDB" id="A0A8S1EN76"/>
<dbReference type="OrthoDB" id="7866065at2759"/>